<dbReference type="Proteomes" id="UP001519460">
    <property type="component" value="Unassembled WGS sequence"/>
</dbReference>
<accession>A0ABD0LH68</accession>
<keyword evidence="2" id="KW-1185">Reference proteome</keyword>
<reference evidence="1 2" key="1">
    <citation type="journal article" date="2023" name="Sci. Data">
        <title>Genome assembly of the Korean intertidal mud-creeper Batillaria attramentaria.</title>
        <authorList>
            <person name="Patra A.K."/>
            <person name="Ho P.T."/>
            <person name="Jun S."/>
            <person name="Lee S.J."/>
            <person name="Kim Y."/>
            <person name="Won Y.J."/>
        </authorList>
    </citation>
    <scope>NUCLEOTIDE SEQUENCE [LARGE SCALE GENOMIC DNA]</scope>
    <source>
        <strain evidence="1">Wonlab-2016</strain>
    </source>
</reference>
<protein>
    <submittedName>
        <fullName evidence="1">Uncharacterized protein</fullName>
    </submittedName>
</protein>
<organism evidence="1 2">
    <name type="scientific">Batillaria attramentaria</name>
    <dbReference type="NCBI Taxonomy" id="370345"/>
    <lineage>
        <taxon>Eukaryota</taxon>
        <taxon>Metazoa</taxon>
        <taxon>Spiralia</taxon>
        <taxon>Lophotrochozoa</taxon>
        <taxon>Mollusca</taxon>
        <taxon>Gastropoda</taxon>
        <taxon>Caenogastropoda</taxon>
        <taxon>Sorbeoconcha</taxon>
        <taxon>Cerithioidea</taxon>
        <taxon>Batillariidae</taxon>
        <taxon>Batillaria</taxon>
    </lineage>
</organism>
<sequence>MSFLDVTEEAGPTQWRTQTAVPTSRQLRGVSRHHKRWLISPVYTAAAVGTQCLRRMSTHVEEATTNQIRQDDTFFTFDYYPCAHDFVFFTYK</sequence>
<evidence type="ECO:0000313" key="2">
    <source>
        <dbReference type="Proteomes" id="UP001519460"/>
    </source>
</evidence>
<name>A0ABD0LH68_9CAEN</name>
<evidence type="ECO:0000313" key="1">
    <source>
        <dbReference type="EMBL" id="KAK7498541.1"/>
    </source>
</evidence>
<dbReference type="AlphaFoldDB" id="A0ABD0LH68"/>
<dbReference type="EMBL" id="JACVVK020000050">
    <property type="protein sequence ID" value="KAK7498541.1"/>
    <property type="molecule type" value="Genomic_DNA"/>
</dbReference>
<comment type="caution">
    <text evidence="1">The sequence shown here is derived from an EMBL/GenBank/DDBJ whole genome shotgun (WGS) entry which is preliminary data.</text>
</comment>
<gene>
    <name evidence="1" type="ORF">BaRGS_00010201</name>
</gene>
<proteinExistence type="predicted"/>